<dbReference type="AlphaFoldDB" id="A0A7X0EE73"/>
<keyword evidence="3" id="KW-0238">DNA-binding</keyword>
<evidence type="ECO:0000259" key="1">
    <source>
        <dbReference type="Pfam" id="PF08279"/>
    </source>
</evidence>
<dbReference type="PANTHER" id="PTHR34580:SF3">
    <property type="entry name" value="PROTEIN PAFB"/>
    <property type="match status" value="1"/>
</dbReference>
<dbReference type="PROSITE" id="PS52050">
    <property type="entry name" value="WYL"/>
    <property type="match status" value="1"/>
</dbReference>
<gene>
    <name evidence="3" type="ORF">FHS74_004127</name>
</gene>
<evidence type="ECO:0000313" key="3">
    <source>
        <dbReference type="EMBL" id="MBB6253558.1"/>
    </source>
</evidence>
<dbReference type="Gene3D" id="1.10.10.10">
    <property type="entry name" value="Winged helix-like DNA-binding domain superfamily/Winged helix DNA-binding domain"/>
    <property type="match status" value="1"/>
</dbReference>
<dbReference type="InterPro" id="IPR051534">
    <property type="entry name" value="CBASS_pafABC_assoc_protein"/>
</dbReference>
<dbReference type="SUPFAM" id="SSF46785">
    <property type="entry name" value="Winged helix' DNA-binding domain"/>
    <property type="match status" value="1"/>
</dbReference>
<dbReference type="InterPro" id="IPR036390">
    <property type="entry name" value="WH_DNA-bd_sf"/>
</dbReference>
<name>A0A7X0EE73_9PROT</name>
<accession>A0A7X0EE73</accession>
<evidence type="ECO:0000259" key="2">
    <source>
        <dbReference type="Pfam" id="PF13280"/>
    </source>
</evidence>
<dbReference type="InterPro" id="IPR036388">
    <property type="entry name" value="WH-like_DNA-bd_sf"/>
</dbReference>
<dbReference type="InterPro" id="IPR013196">
    <property type="entry name" value="HTH_11"/>
</dbReference>
<dbReference type="PANTHER" id="PTHR34580">
    <property type="match status" value="1"/>
</dbReference>
<protein>
    <submittedName>
        <fullName evidence="3">Putative DNA-binding transcriptional regulator YafY</fullName>
    </submittedName>
</protein>
<reference evidence="3 4" key="1">
    <citation type="submission" date="2020-08" db="EMBL/GenBank/DDBJ databases">
        <title>Genomic Encyclopedia of Type Strains, Phase IV (KMG-IV): sequencing the most valuable type-strain genomes for metagenomic binning, comparative biology and taxonomic classification.</title>
        <authorList>
            <person name="Goeker M."/>
        </authorList>
    </citation>
    <scope>NUCLEOTIDE SEQUENCE [LARGE SCALE GENOMIC DNA]</scope>
    <source>
        <strain evidence="3 4">DSM 22198</strain>
    </source>
</reference>
<proteinExistence type="predicted"/>
<sequence length="247" mass="27924">MRRADRLFQIIQILRRSRGPLTADAIAAELETSRRTVYRDIADLMAQRVPIRGEAGIGYVLEDGYDLPPLMLTPDEIEAAVLGAQWVAAQGEATLARAAQDLIAKIAAAVPERLRPYVLEPAARTPPHNDAPTDRLDVARTRAWIHAGRKMTLRYADEGGRESRRTVWPVAVAYLQTVRLLVAWCELRQDFRHFRTDRVVEATFLDERYPERPATLRSRWLHGLEAHIRLRRAERAAAAIRAIDPAG</sequence>
<dbReference type="InterPro" id="IPR026881">
    <property type="entry name" value="WYL_dom"/>
</dbReference>
<evidence type="ECO:0000313" key="4">
    <source>
        <dbReference type="Proteomes" id="UP000539175"/>
    </source>
</evidence>
<organism evidence="3 4">
    <name type="scientific">Nitrospirillum iridis</name>
    <dbReference type="NCBI Taxonomy" id="765888"/>
    <lineage>
        <taxon>Bacteria</taxon>
        <taxon>Pseudomonadati</taxon>
        <taxon>Pseudomonadota</taxon>
        <taxon>Alphaproteobacteria</taxon>
        <taxon>Rhodospirillales</taxon>
        <taxon>Azospirillaceae</taxon>
        <taxon>Nitrospirillum</taxon>
    </lineage>
</organism>
<dbReference type="Pfam" id="PF13280">
    <property type="entry name" value="WYL"/>
    <property type="match status" value="1"/>
</dbReference>
<comment type="caution">
    <text evidence="3">The sequence shown here is derived from an EMBL/GenBank/DDBJ whole genome shotgun (WGS) entry which is preliminary data.</text>
</comment>
<dbReference type="EMBL" id="JACIIZ010000012">
    <property type="protein sequence ID" value="MBB6253558.1"/>
    <property type="molecule type" value="Genomic_DNA"/>
</dbReference>
<keyword evidence="4" id="KW-1185">Reference proteome</keyword>
<dbReference type="Pfam" id="PF08279">
    <property type="entry name" value="HTH_11"/>
    <property type="match status" value="1"/>
</dbReference>
<feature type="domain" description="Helix-turn-helix type 11" evidence="1">
    <location>
        <begin position="6"/>
        <end position="59"/>
    </location>
</feature>
<dbReference type="Proteomes" id="UP000539175">
    <property type="component" value="Unassembled WGS sequence"/>
</dbReference>
<dbReference type="GO" id="GO:0003677">
    <property type="term" value="F:DNA binding"/>
    <property type="evidence" value="ECO:0007669"/>
    <property type="project" value="UniProtKB-KW"/>
</dbReference>
<feature type="domain" description="WYL" evidence="2">
    <location>
        <begin position="145"/>
        <end position="203"/>
    </location>
</feature>
<dbReference type="RefSeq" id="WP_184804282.1">
    <property type="nucleotide sequence ID" value="NZ_JACIIZ010000012.1"/>
</dbReference>